<name>A0A2I8VHT1_9EURY</name>
<evidence type="ECO:0000256" key="4">
    <source>
        <dbReference type="ARBA" id="ARBA00022801"/>
    </source>
</evidence>
<dbReference type="SUPFAM" id="SSF55031">
    <property type="entry name" value="Bacterial exopeptidase dimerisation domain"/>
    <property type="match status" value="1"/>
</dbReference>
<dbReference type="AlphaFoldDB" id="A0A2I8VHT1"/>
<evidence type="ECO:0000256" key="1">
    <source>
        <dbReference type="ARBA" id="ARBA00001947"/>
    </source>
</evidence>
<evidence type="ECO:0000259" key="6">
    <source>
        <dbReference type="Pfam" id="PF07687"/>
    </source>
</evidence>
<dbReference type="GO" id="GO:0046872">
    <property type="term" value="F:metal ion binding"/>
    <property type="evidence" value="ECO:0007669"/>
    <property type="project" value="UniProtKB-KW"/>
</dbReference>
<dbReference type="Pfam" id="PF01546">
    <property type="entry name" value="Peptidase_M20"/>
    <property type="match status" value="1"/>
</dbReference>
<dbReference type="OrthoDB" id="64254at2157"/>
<keyword evidence="8" id="KW-1185">Reference proteome</keyword>
<dbReference type="SUPFAM" id="SSF53187">
    <property type="entry name" value="Zn-dependent exopeptidases"/>
    <property type="match status" value="1"/>
</dbReference>
<evidence type="ECO:0000256" key="3">
    <source>
        <dbReference type="ARBA" id="ARBA00022723"/>
    </source>
</evidence>
<dbReference type="PANTHER" id="PTHR43808">
    <property type="entry name" value="ACETYLORNITHINE DEACETYLASE"/>
    <property type="match status" value="1"/>
</dbReference>
<dbReference type="InterPro" id="IPR011650">
    <property type="entry name" value="Peptidase_M20_dimer"/>
</dbReference>
<evidence type="ECO:0000256" key="5">
    <source>
        <dbReference type="ARBA" id="ARBA00022833"/>
    </source>
</evidence>
<dbReference type="InterPro" id="IPR002933">
    <property type="entry name" value="Peptidase_M20"/>
</dbReference>
<feature type="domain" description="Peptidase M20 dimerisation" evidence="6">
    <location>
        <begin position="155"/>
        <end position="259"/>
    </location>
</feature>
<dbReference type="NCBIfam" id="NF006402">
    <property type="entry name" value="PRK08651.1-5"/>
    <property type="match status" value="1"/>
</dbReference>
<keyword evidence="3" id="KW-0479">Metal-binding</keyword>
<keyword evidence="5" id="KW-0862">Zinc</keyword>
<dbReference type="InterPro" id="IPR036264">
    <property type="entry name" value="Bact_exopeptidase_dim_dom"/>
</dbReference>
<dbReference type="GeneID" id="35591837"/>
<protein>
    <submittedName>
        <fullName evidence="7">Succinyl-diaminopimelate desuccinylase</fullName>
    </submittedName>
</protein>
<proteinExistence type="inferred from homology"/>
<reference evidence="7 8" key="1">
    <citation type="submission" date="2018-01" db="EMBL/GenBank/DDBJ databases">
        <title>Complete genome sequence of Salinigranum rubrum GX10T, an extremely halophilic archaeon isolated from a marine solar saltern.</title>
        <authorList>
            <person name="Han S."/>
        </authorList>
    </citation>
    <scope>NUCLEOTIDE SEQUENCE [LARGE SCALE GENOMIC DNA]</scope>
    <source>
        <strain evidence="7 8">GX10</strain>
    </source>
</reference>
<dbReference type="KEGG" id="srub:C2R22_07065"/>
<comment type="similarity">
    <text evidence="2">Belongs to the peptidase M20A family.</text>
</comment>
<comment type="cofactor">
    <cofactor evidence="1">
        <name>Zn(2+)</name>
        <dbReference type="ChEBI" id="CHEBI:29105"/>
    </cofactor>
</comment>
<dbReference type="InterPro" id="IPR050072">
    <property type="entry name" value="Peptidase_M20A"/>
</dbReference>
<accession>A0A2I8VHT1</accession>
<dbReference type="Gene3D" id="3.40.630.10">
    <property type="entry name" value="Zn peptidases"/>
    <property type="match status" value="1"/>
</dbReference>
<dbReference type="Proteomes" id="UP000236584">
    <property type="component" value="Chromosome"/>
</dbReference>
<organism evidence="7 8">
    <name type="scientific">Salinigranum rubrum</name>
    <dbReference type="NCBI Taxonomy" id="755307"/>
    <lineage>
        <taxon>Archaea</taxon>
        <taxon>Methanobacteriati</taxon>
        <taxon>Methanobacteriota</taxon>
        <taxon>Stenosarchaea group</taxon>
        <taxon>Halobacteria</taxon>
        <taxon>Halobacteriales</taxon>
        <taxon>Haloferacaceae</taxon>
        <taxon>Salinigranum</taxon>
    </lineage>
</organism>
<dbReference type="EMBL" id="CP026309">
    <property type="protein sequence ID" value="AUV81444.1"/>
    <property type="molecule type" value="Genomic_DNA"/>
</dbReference>
<dbReference type="CDD" id="cd08659">
    <property type="entry name" value="M20_ArgE_DapE-like"/>
    <property type="match status" value="1"/>
</dbReference>
<dbReference type="RefSeq" id="WP_103425132.1">
    <property type="nucleotide sequence ID" value="NZ_CP026309.1"/>
</dbReference>
<evidence type="ECO:0000313" key="8">
    <source>
        <dbReference type="Proteomes" id="UP000236584"/>
    </source>
</evidence>
<dbReference type="GO" id="GO:0016787">
    <property type="term" value="F:hydrolase activity"/>
    <property type="evidence" value="ECO:0007669"/>
    <property type="project" value="UniProtKB-KW"/>
</dbReference>
<gene>
    <name evidence="7" type="ORF">C2R22_07065</name>
</gene>
<sequence>MTAAGFDPVDFLTSAVRIDSTDEDVAEMRSFLVETLESRDVKVTVDDAGNTLASKGSPSEDCTRHVVLNTHIDTVPPHVPFERDGDVVRGRGSCDAKGPLAALLSAFLAVDPGDARLTLAVTPDEEVLSTGAAALDLDGDLYVVGEPTDLDVCTAAKGRFQGTLSLAGSAAHAAEPDSGVNAVAALESVLKVVREFDAHREAHPELGSATLTPTVVDGGAATNQVPAECALVVDRRSVPPETAEGFRSAFEAAVREAVPAEVGVAFALTDRPTPFLEAFATDPDHELVRTLSAAARDAGGRGGVRPFTAATEASYFAPAPTVVFGPGVLADDEGAVAHADREYVSLRDVRRAAEALTDALSSLVAEGED</sequence>
<keyword evidence="4" id="KW-0378">Hydrolase</keyword>
<evidence type="ECO:0000313" key="7">
    <source>
        <dbReference type="EMBL" id="AUV81444.1"/>
    </source>
</evidence>
<dbReference type="Gene3D" id="3.30.70.360">
    <property type="match status" value="1"/>
</dbReference>
<evidence type="ECO:0000256" key="2">
    <source>
        <dbReference type="ARBA" id="ARBA00006247"/>
    </source>
</evidence>
<dbReference type="Pfam" id="PF07687">
    <property type="entry name" value="M20_dimer"/>
    <property type="match status" value="1"/>
</dbReference>
<dbReference type="PANTHER" id="PTHR43808:SF8">
    <property type="entry name" value="PEPTIDASE M20 DIMERISATION DOMAIN-CONTAINING PROTEIN"/>
    <property type="match status" value="1"/>
</dbReference>